<organism evidence="1 2">
    <name type="scientific">Levilactobacillus brevis KB290</name>
    <dbReference type="NCBI Taxonomy" id="1001583"/>
    <lineage>
        <taxon>Bacteria</taxon>
        <taxon>Bacillati</taxon>
        <taxon>Bacillota</taxon>
        <taxon>Bacilli</taxon>
        <taxon>Lactobacillales</taxon>
        <taxon>Lactobacillaceae</taxon>
        <taxon>Levilactobacillus</taxon>
    </lineage>
</organism>
<dbReference type="EMBL" id="AP012168">
    <property type="protein sequence ID" value="BAN08045.1"/>
    <property type="molecule type" value="Genomic_DNA"/>
</dbReference>
<proteinExistence type="predicted"/>
<keyword evidence="1" id="KW-0614">Plasmid</keyword>
<gene>
    <name evidence="1" type="ORF">LVISKB_P1-0019</name>
</gene>
<name>M5AI13_LEVBR</name>
<dbReference type="PATRIC" id="fig|1001583.3.peg.2391"/>
<geneLocation type="plasmid" evidence="1 2">
    <name>pKB290-1</name>
</geneLocation>
<dbReference type="KEGG" id="lbk:LVISKB_P1-0019"/>
<dbReference type="Proteomes" id="UP000012042">
    <property type="component" value="Plasmid pKB290-1"/>
</dbReference>
<accession>M5AI13</accession>
<evidence type="ECO:0000313" key="2">
    <source>
        <dbReference type="Proteomes" id="UP000012042"/>
    </source>
</evidence>
<dbReference type="HOGENOM" id="CLU_2700011_0_0_9"/>
<sequence>MAGQGRAQLNLIERDHQNGFEVTLLYVALKNEKVAINRVHERVKKGGHGVQMKMLKSDISINDSENKNDRPSY</sequence>
<dbReference type="AlphaFoldDB" id="M5AI13"/>
<reference evidence="1 2" key="1">
    <citation type="journal article" date="2013" name="PLoS ONE">
        <title>Genomic Analysis by Deep Sequencing of the Probiotic Lactobacillus brevis KB290 Harboring Nine Plasmids Reveals Genomic Stability.</title>
        <authorList>
            <person name="Fukao M."/>
            <person name="Oshima K."/>
            <person name="Morita H."/>
            <person name="Toh H."/>
            <person name="Suda W."/>
            <person name="Kim S.W."/>
            <person name="Suzuki S."/>
            <person name="Yakabe T."/>
            <person name="Hattori M."/>
            <person name="Yajima N."/>
        </authorList>
    </citation>
    <scope>NUCLEOTIDE SEQUENCE [LARGE SCALE GENOMIC DNA]</scope>
    <source>
        <strain evidence="1 2">KB290</strain>
        <plasmid evidence="1">pKB290-1</plasmid>
    </source>
</reference>
<protein>
    <submittedName>
        <fullName evidence="1">ATPase</fullName>
    </submittedName>
</protein>
<evidence type="ECO:0000313" key="1">
    <source>
        <dbReference type="EMBL" id="BAN08045.1"/>
    </source>
</evidence>